<comment type="caution">
    <text evidence="6">The sequence shown here is derived from an EMBL/GenBank/DDBJ whole genome shotgun (WGS) entry which is preliminary data.</text>
</comment>
<feature type="domain" description="Helicase C-terminal" evidence="5">
    <location>
        <begin position="309"/>
        <end position="456"/>
    </location>
</feature>
<dbReference type="GO" id="GO:0006310">
    <property type="term" value="P:DNA recombination"/>
    <property type="evidence" value="ECO:0007669"/>
    <property type="project" value="TreeGrafter"/>
</dbReference>
<evidence type="ECO:0000259" key="4">
    <source>
        <dbReference type="PROSITE" id="PS51192"/>
    </source>
</evidence>
<evidence type="ECO:0000256" key="2">
    <source>
        <dbReference type="ARBA" id="ARBA00022840"/>
    </source>
</evidence>
<evidence type="ECO:0000313" key="6">
    <source>
        <dbReference type="EMBL" id="TFJ93297.1"/>
    </source>
</evidence>
<dbReference type="InterPro" id="IPR006935">
    <property type="entry name" value="Helicase/UvrB_N"/>
</dbReference>
<dbReference type="EMBL" id="SRHY01000007">
    <property type="protein sequence ID" value="TFJ93297.1"/>
    <property type="molecule type" value="Genomic_DNA"/>
</dbReference>
<dbReference type="SMART" id="SM00490">
    <property type="entry name" value="HELICc"/>
    <property type="match status" value="1"/>
</dbReference>
<accession>A0A4Y9ADW8</accession>
<proteinExistence type="predicted"/>
<feature type="domain" description="Helicase ATP-binding" evidence="4">
    <location>
        <begin position="128"/>
        <end position="280"/>
    </location>
</feature>
<evidence type="ECO:0000256" key="1">
    <source>
        <dbReference type="ARBA" id="ARBA00022741"/>
    </source>
</evidence>
<dbReference type="PROSITE" id="PS51192">
    <property type="entry name" value="HELICASE_ATP_BIND_1"/>
    <property type="match status" value="1"/>
</dbReference>
<dbReference type="PANTHER" id="PTHR30580:SF1">
    <property type="entry name" value="COMF OPERON PROTEIN 1"/>
    <property type="match status" value="1"/>
</dbReference>
<dbReference type="RefSeq" id="WP_135109561.1">
    <property type="nucleotide sequence ID" value="NZ_SRHY01000007.1"/>
</dbReference>
<protein>
    <submittedName>
        <fullName evidence="6">DNA/RNA helicase</fullName>
    </submittedName>
</protein>
<dbReference type="Pfam" id="PF04851">
    <property type="entry name" value="ResIII"/>
    <property type="match status" value="1"/>
</dbReference>
<dbReference type="GO" id="GO:0005524">
    <property type="term" value="F:ATP binding"/>
    <property type="evidence" value="ECO:0007669"/>
    <property type="project" value="UniProtKB-KW"/>
</dbReference>
<dbReference type="InterPro" id="IPR027417">
    <property type="entry name" value="P-loop_NTPase"/>
</dbReference>
<dbReference type="InterPro" id="IPR001650">
    <property type="entry name" value="Helicase_C-like"/>
</dbReference>
<dbReference type="Gene3D" id="3.40.50.300">
    <property type="entry name" value="P-loop containing nucleotide triphosphate hydrolases"/>
    <property type="match status" value="2"/>
</dbReference>
<keyword evidence="1" id="KW-0547">Nucleotide-binding</keyword>
<name>A0A4Y9ADW8_9BACI</name>
<dbReference type="GO" id="GO:0006302">
    <property type="term" value="P:double-strand break repair"/>
    <property type="evidence" value="ECO:0007669"/>
    <property type="project" value="TreeGrafter"/>
</dbReference>
<keyword evidence="2" id="KW-0067">ATP-binding</keyword>
<dbReference type="GO" id="GO:0006270">
    <property type="term" value="P:DNA replication initiation"/>
    <property type="evidence" value="ECO:0007669"/>
    <property type="project" value="TreeGrafter"/>
</dbReference>
<dbReference type="PANTHER" id="PTHR30580">
    <property type="entry name" value="PRIMOSOMAL PROTEIN N"/>
    <property type="match status" value="1"/>
</dbReference>
<dbReference type="InterPro" id="IPR014001">
    <property type="entry name" value="Helicase_ATP-bd"/>
</dbReference>
<keyword evidence="6" id="KW-0378">Hydrolase</keyword>
<keyword evidence="3" id="KW-0238">DNA-binding</keyword>
<dbReference type="GO" id="GO:0043138">
    <property type="term" value="F:3'-5' DNA helicase activity"/>
    <property type="evidence" value="ECO:0007669"/>
    <property type="project" value="TreeGrafter"/>
</dbReference>
<dbReference type="SMART" id="SM00487">
    <property type="entry name" value="DEXDc"/>
    <property type="match status" value="1"/>
</dbReference>
<sequence length="456" mass="51889">MDDYELSRRYAGKLLLRHEILIDEPRFEHLLNAHYFTSETAIQTKWSHHECRRCGNQKPSLFGQIPCHHCGETHVYCRKCIEMGRVMACSLLYEWTSPDQPWPSHPNACTWEGELTTAQQKASDLIVRKIQGREKEILTWAVCGAGKTEILYPGISEALKLGMRVCIATPRADVVRELLPRLREAFSGVYIQGLYGGSLEKDGTAQLMIATTHQLLRFKQAFDVMIIDEVDAFPYTHDTSLPFAAARAKKETSTTIYLTATPRQEQQMRMARKKLPHVFIPRRFHGHPMPVPVFHMCYSLKKDLQKSQPPKAFFKWFHHRKTPGRQLLIFVPTINLAGNLTQKLAAILSNSTTMAVHASDHDREEKVQQFREKRFQILVTTTILERGVTFPSVDVAILDAGHTVFDEAALVQIAGRAGRSPSDPTGEVVFFHDGKTEAMREAVRSITRMNKRGGFH</sequence>
<reference evidence="6 7" key="1">
    <citation type="submission" date="2019-03" db="EMBL/GenBank/DDBJ databases">
        <title>Genome sequence of Lentibacillus salicampi ATCC BAA-719.</title>
        <authorList>
            <person name="Maclea K.S."/>
            <person name="Simoes Junior M."/>
        </authorList>
    </citation>
    <scope>NUCLEOTIDE SEQUENCE [LARGE SCALE GENOMIC DNA]</scope>
    <source>
        <strain evidence="6 7">ATCC BAA-719</strain>
    </source>
</reference>
<dbReference type="AlphaFoldDB" id="A0A4Y9ADW8"/>
<dbReference type="SUPFAM" id="SSF52540">
    <property type="entry name" value="P-loop containing nucleoside triphosphate hydrolases"/>
    <property type="match status" value="1"/>
</dbReference>
<organism evidence="6 7">
    <name type="scientific">Lentibacillus salicampi</name>
    <dbReference type="NCBI Taxonomy" id="175306"/>
    <lineage>
        <taxon>Bacteria</taxon>
        <taxon>Bacillati</taxon>
        <taxon>Bacillota</taxon>
        <taxon>Bacilli</taxon>
        <taxon>Bacillales</taxon>
        <taxon>Bacillaceae</taxon>
        <taxon>Lentibacillus</taxon>
    </lineage>
</organism>
<keyword evidence="6" id="KW-0347">Helicase</keyword>
<gene>
    <name evidence="6" type="ORF">E4U82_07360</name>
</gene>
<dbReference type="GO" id="GO:0016787">
    <property type="term" value="F:hydrolase activity"/>
    <property type="evidence" value="ECO:0007669"/>
    <property type="project" value="InterPro"/>
</dbReference>
<dbReference type="GO" id="GO:0003677">
    <property type="term" value="F:DNA binding"/>
    <property type="evidence" value="ECO:0007669"/>
    <property type="project" value="UniProtKB-KW"/>
</dbReference>
<evidence type="ECO:0000256" key="3">
    <source>
        <dbReference type="ARBA" id="ARBA00023125"/>
    </source>
</evidence>
<dbReference type="Proteomes" id="UP000298484">
    <property type="component" value="Unassembled WGS sequence"/>
</dbReference>
<keyword evidence="7" id="KW-1185">Reference proteome</keyword>
<dbReference type="Pfam" id="PF00271">
    <property type="entry name" value="Helicase_C"/>
    <property type="match status" value="1"/>
</dbReference>
<evidence type="ECO:0000259" key="5">
    <source>
        <dbReference type="PROSITE" id="PS51194"/>
    </source>
</evidence>
<evidence type="ECO:0000313" key="7">
    <source>
        <dbReference type="Proteomes" id="UP000298484"/>
    </source>
</evidence>
<dbReference type="PROSITE" id="PS51194">
    <property type="entry name" value="HELICASE_CTER"/>
    <property type="match status" value="1"/>
</dbReference>
<dbReference type="OrthoDB" id="2077914at2"/>